<dbReference type="Proteomes" id="UP001420932">
    <property type="component" value="Unassembled WGS sequence"/>
</dbReference>
<dbReference type="AlphaFoldDB" id="A0AAP0E8L4"/>
<evidence type="ECO:0000313" key="1">
    <source>
        <dbReference type="EMBL" id="KAK9087380.1"/>
    </source>
</evidence>
<sequence>MGIKGNGKKRLMTLNFSRDLTSKVIKWLKIKDMSYKRGIFSNTCKKRKR</sequence>
<evidence type="ECO:0000313" key="2">
    <source>
        <dbReference type="Proteomes" id="UP001420932"/>
    </source>
</evidence>
<comment type="caution">
    <text evidence="1">The sequence shown here is derived from an EMBL/GenBank/DDBJ whole genome shotgun (WGS) entry which is preliminary data.</text>
</comment>
<organism evidence="1 2">
    <name type="scientific">Stephania yunnanensis</name>
    <dbReference type="NCBI Taxonomy" id="152371"/>
    <lineage>
        <taxon>Eukaryota</taxon>
        <taxon>Viridiplantae</taxon>
        <taxon>Streptophyta</taxon>
        <taxon>Embryophyta</taxon>
        <taxon>Tracheophyta</taxon>
        <taxon>Spermatophyta</taxon>
        <taxon>Magnoliopsida</taxon>
        <taxon>Ranunculales</taxon>
        <taxon>Menispermaceae</taxon>
        <taxon>Menispermoideae</taxon>
        <taxon>Cissampelideae</taxon>
        <taxon>Stephania</taxon>
    </lineage>
</organism>
<name>A0AAP0E8L4_9MAGN</name>
<dbReference type="EMBL" id="JBBNAF010000013">
    <property type="protein sequence ID" value="KAK9087380.1"/>
    <property type="molecule type" value="Genomic_DNA"/>
</dbReference>
<accession>A0AAP0E8L4</accession>
<proteinExistence type="predicted"/>
<keyword evidence="2" id="KW-1185">Reference proteome</keyword>
<reference evidence="1 2" key="1">
    <citation type="submission" date="2024-01" db="EMBL/GenBank/DDBJ databases">
        <title>Genome assemblies of Stephania.</title>
        <authorList>
            <person name="Yang L."/>
        </authorList>
    </citation>
    <scope>NUCLEOTIDE SEQUENCE [LARGE SCALE GENOMIC DNA]</scope>
    <source>
        <strain evidence="1">YNDBR</strain>
        <tissue evidence="1">Leaf</tissue>
    </source>
</reference>
<gene>
    <name evidence="1" type="ORF">Syun_029774</name>
</gene>
<protein>
    <submittedName>
        <fullName evidence="1">Uncharacterized protein</fullName>
    </submittedName>
</protein>